<gene>
    <name evidence="1" type="ORF">HycuGV_00082</name>
</gene>
<protein>
    <submittedName>
        <fullName evidence="1">P33</fullName>
    </submittedName>
</protein>
<proteinExistence type="predicted"/>
<dbReference type="EMBL" id="MH923363">
    <property type="protein sequence ID" value="QBQ01635.1"/>
    <property type="molecule type" value="Genomic_DNA"/>
</dbReference>
<reference evidence="1" key="1">
    <citation type="journal article" date="2019" name="Genomics">
        <title>Genome sequence analysis and organization of the Hyphantria cunea granulovirus (HycuGV-Hc1) from Turkey.</title>
        <authorList>
            <person name="Gencer D."/>
            <person name="Bayramoglu Z."/>
            <person name="Nalcacioglu R."/>
            <person name="Demirbag Z."/>
            <person name="Demir I."/>
        </authorList>
    </citation>
    <scope>NUCLEOTIDE SEQUENCE</scope>
    <source>
        <strain evidence="1">Hc1</strain>
    </source>
</reference>
<evidence type="ECO:0000313" key="2">
    <source>
        <dbReference type="Proteomes" id="UP000831479"/>
    </source>
</evidence>
<dbReference type="Proteomes" id="UP000831479">
    <property type="component" value="Segment"/>
</dbReference>
<organism evidence="1 2">
    <name type="scientific">Hyphantria cunea granulovirus</name>
    <dbReference type="NCBI Taxonomy" id="307448"/>
    <lineage>
        <taxon>Viruses</taxon>
        <taxon>Viruses incertae sedis</taxon>
        <taxon>Naldaviricetes</taxon>
        <taxon>Lefavirales</taxon>
        <taxon>Baculoviridae</taxon>
        <taxon>Betabaculovirus</taxon>
        <taxon>Betabaculovirus hycuneae</taxon>
    </lineage>
</organism>
<sequence length="252" mass="29381">MINETPTVLRYKNSYLIYIFRMLDMTRMAPADKLQNIIADEVKFLYHLICVIVYGSKREESVSLLVDWCIALGSEIKLDSLSEMYVTKLNELNLQALHPGKYTLSFATIWDSIHYLCLLGDALILNRADFDSAIVSGIVRNLKNVFYNIFIILFCPICARHYLTVNIFPYELEKIEVALYRETKGEPIIMVNEENKMTSAKNVLVYNNLIYKSMVFHNHVNSYRPIQHNNDNLNNFERMDWATYKLQLGINN</sequence>
<keyword evidence="2" id="KW-1185">Reference proteome</keyword>
<evidence type="ECO:0000313" key="1">
    <source>
        <dbReference type="EMBL" id="QBQ01635.1"/>
    </source>
</evidence>
<name>A0AAE6D0M3_9BBAC</name>
<dbReference type="InterPro" id="IPR007879">
    <property type="entry name" value="Baculo_p33"/>
</dbReference>
<accession>A0AAE6D0M3</accession>
<dbReference type="Pfam" id="PF05214">
    <property type="entry name" value="Baculo_p33"/>
    <property type="match status" value="1"/>
</dbReference>